<organism evidence="1 2">
    <name type="scientific">Comamonas sediminis</name>
    <dbReference type="NCBI Taxonomy" id="1783360"/>
    <lineage>
        <taxon>Bacteria</taxon>
        <taxon>Pseudomonadati</taxon>
        <taxon>Pseudomonadota</taxon>
        <taxon>Betaproteobacteria</taxon>
        <taxon>Burkholderiales</taxon>
        <taxon>Comamonadaceae</taxon>
        <taxon>Comamonas</taxon>
    </lineage>
</organism>
<sequence length="640" mass="68356">MAIQYVARPFALTTSGANSASLTQETGTTSDNRIICSRTVTDDGAGAFISGMGTVAYAEKQVSLKVVSYDRTSSAYKSDYEDAKEFERVVTDGSGSSASNTRKGGSYGTTAVGEEVLGGSSVVASYRVGAGVPVHKTQTFTPPAVVLDLCPYTSQRIVAGSVQFRWMGQTYADFEGVIYRGRTESDPGIACGKIDYDAGTALMNDYIVGGTGPTDFQLLSLWTQAAQWSTASLFFTTEASPLRAGAGGFVLTVVDTKGTTLTANVDAQGNITGLHMRGKIEFSRGGVELMFGDYVLDADLTAAEKAEWWYSAADVGAVQPGRIWRPWPVDPTTLRYSCVSYIYLPVDVSLMGIDPAALPPDGRVTYARPGDTCVIGVKHGGVEFAPFVGQVYSLGYERLSLVQVLGSDGAEIFTGYTADLDAGKVTFTDLTGYPAKVKVIGRTEVYRQIAEVRIDGKVKLTQPVGYAFPAGAVFSTALRQGDRFARVSRAYSQARWSGTTWYDGVDPSIGEATAKYQADIVPIEISNRGAITERWALRIRTDGITFDLIGQHIGQIASGTINADFAPMNPAAGVPYFTIRATGWGAGWIAGNVEFVDTIGAEAPIDLMRCTQPSSPAGIDDSFWIVQRGDVGREPESTFS</sequence>
<keyword evidence="2" id="KW-1185">Reference proteome</keyword>
<gene>
    <name evidence="1" type="ORF">AB7A72_20540</name>
</gene>
<name>A0ABV4B7B9_9BURK</name>
<dbReference type="EMBL" id="JBGBDC010000010">
    <property type="protein sequence ID" value="MEY2253418.1"/>
    <property type="molecule type" value="Genomic_DNA"/>
</dbReference>
<evidence type="ECO:0000313" key="1">
    <source>
        <dbReference type="EMBL" id="MEY2253418.1"/>
    </source>
</evidence>
<comment type="caution">
    <text evidence="1">The sequence shown here is derived from an EMBL/GenBank/DDBJ whole genome shotgun (WGS) entry which is preliminary data.</text>
</comment>
<reference evidence="1 2" key="1">
    <citation type="journal article" date="2016" name="Int. J. Syst. Evol. Microbiol.">
        <title>Description of Comamonas sediminis sp. nov., isolated from lagoon sediments.</title>
        <authorList>
            <person name="Subhash Y."/>
            <person name="Bang J.J."/>
            <person name="You T.H."/>
            <person name="Lee S.S."/>
        </authorList>
    </citation>
    <scope>NUCLEOTIDE SEQUENCE [LARGE SCALE GENOMIC DNA]</scope>
    <source>
        <strain evidence="1 2">JCM 31169</strain>
    </source>
</reference>
<protein>
    <submittedName>
        <fullName evidence="1">Uncharacterized protein</fullName>
    </submittedName>
</protein>
<dbReference type="RefSeq" id="WP_369461006.1">
    <property type="nucleotide sequence ID" value="NZ_JBGBDC010000010.1"/>
</dbReference>
<dbReference type="Proteomes" id="UP001562178">
    <property type="component" value="Unassembled WGS sequence"/>
</dbReference>
<accession>A0ABV4B7B9</accession>
<proteinExistence type="predicted"/>
<evidence type="ECO:0000313" key="2">
    <source>
        <dbReference type="Proteomes" id="UP001562178"/>
    </source>
</evidence>